<keyword evidence="6" id="KW-1185">Reference proteome</keyword>
<dbReference type="EMBL" id="CAIIXF020000002">
    <property type="protein sequence ID" value="CAH1777612.1"/>
    <property type="molecule type" value="Genomic_DNA"/>
</dbReference>
<dbReference type="PANTHER" id="PTHR46618">
    <property type="entry name" value="ARMADILLO REPEAT-CONTAINING PROTEIN 3"/>
    <property type="match status" value="1"/>
</dbReference>
<protein>
    <recommendedName>
        <fullName evidence="4">EDR1/CTR1/ARMC3-like peptidase-like domain-containing protein</fullName>
    </recommendedName>
</protein>
<accession>A0A8S4N9I7</accession>
<dbReference type="SUPFAM" id="SSF48371">
    <property type="entry name" value="ARM repeat"/>
    <property type="match status" value="2"/>
</dbReference>
<reference evidence="5" key="1">
    <citation type="submission" date="2022-03" db="EMBL/GenBank/DDBJ databases">
        <authorList>
            <person name="Martin C."/>
        </authorList>
    </citation>
    <scope>NUCLEOTIDE SEQUENCE</scope>
</reference>
<evidence type="ECO:0000313" key="5">
    <source>
        <dbReference type="EMBL" id="CAH1777612.1"/>
    </source>
</evidence>
<sequence>MGKKIKKEDKAPPEDVFDALLVESHQAATVVLMLESPEEDVLAKACEAIYKFVEKCDENKKVLLDLGAVDPLLRLAQCEDRIVRRNASMALGVMTAHAEVRKCLRKREEAVPAFIALLAPEEDTVVHEFAALGLSNMSADFSSKVTIQEQDGMEPLIRCLASHDPDVQKNSIEAIALMLQDYQSRTAVREWNGLEPIMHLMKSEYAIIQELALLALIRATQDAENRAALRELEVLREFIEFVGKPEYNDLHVHALHVLSNCLEDPESMEQIRESGGLQRFVAFITDVTPPEEETKKEKKKDKGKKKGDEGKGGHDKDEPGPPSNTLPEVKRHACIAIARAAKNAENRKILHETEAEKMLILLLGHEDPTVQCAAAQGLGVMCENLLSKESIGQWEGIEPLLKLIKVDNPDLKDACSLALANLTTGNMNNCHEIVNMGGIVPLIDLLSETKEGAISNSAIILTNMATDEGMRSEIQRLGVIPALIEPLKSSSTKVQSKVCLAVASYVGDYDSRVEFVEAGGLPPLIALLQSGNDEVRRSASWAVTVCSVDEKTATEIMKLGGLDILQEIQQSSTRRNGFVDAAFERLLDSKLSAKYALTGQLGSSNLIFDGFFDVGQLRPGTKFLGLEDYCKQEVNQKRPVLLINAEPEQIKDLTPSEADMMKDSSKTSVSGKTSRTGRDSKSKSRAAREREERQREEELRAQLLREEEAAMSSQPFVTPADPTLCKYIEDVQERVLPLMSTKYQVIALAEYVSDKMGGPIARGQLANFSYELPISQIKYDLKSNVIPIGLIKTGIHYHRALLFKALADRIAVSCSLMRGEYNRSWNEVMLTDDDDTPGAPKFPPKSYIVDLIHEPGRLMLADSNEAEQYKRL</sequence>
<comment type="caution">
    <text evidence="5">The sequence shown here is derived from an EMBL/GenBank/DDBJ whole genome shotgun (WGS) entry which is preliminary data.</text>
</comment>
<dbReference type="InterPro" id="IPR011989">
    <property type="entry name" value="ARM-like"/>
</dbReference>
<dbReference type="AlphaFoldDB" id="A0A8S4N9I7"/>
<dbReference type="Pfam" id="PF00514">
    <property type="entry name" value="Arm"/>
    <property type="match status" value="1"/>
</dbReference>
<evidence type="ECO:0000256" key="3">
    <source>
        <dbReference type="SAM" id="MobiDB-lite"/>
    </source>
</evidence>
<organism evidence="5 6">
    <name type="scientific">Owenia fusiformis</name>
    <name type="common">Polychaete worm</name>
    <dbReference type="NCBI Taxonomy" id="6347"/>
    <lineage>
        <taxon>Eukaryota</taxon>
        <taxon>Metazoa</taxon>
        <taxon>Spiralia</taxon>
        <taxon>Lophotrochozoa</taxon>
        <taxon>Annelida</taxon>
        <taxon>Polychaeta</taxon>
        <taxon>Sedentaria</taxon>
        <taxon>Canalipalpata</taxon>
        <taxon>Sabellida</taxon>
        <taxon>Oweniida</taxon>
        <taxon>Oweniidae</taxon>
        <taxon>Owenia</taxon>
    </lineage>
</organism>
<feature type="region of interest" description="Disordered" evidence="3">
    <location>
        <begin position="651"/>
        <end position="698"/>
    </location>
</feature>
<feature type="domain" description="EDR1/CTR1/ARMC3-like peptidase-like" evidence="4">
    <location>
        <begin position="720"/>
        <end position="859"/>
    </location>
</feature>
<dbReference type="InterPro" id="IPR000225">
    <property type="entry name" value="Armadillo"/>
</dbReference>
<feature type="compositionally biased region" description="Basic and acidic residues" evidence="3">
    <location>
        <begin position="676"/>
        <end position="698"/>
    </location>
</feature>
<proteinExistence type="predicted"/>
<dbReference type="InterPro" id="IPR052441">
    <property type="entry name" value="Armadillo-Ser/Thr_Kinase"/>
</dbReference>
<dbReference type="OrthoDB" id="7537227at2759"/>
<gene>
    <name evidence="5" type="ORF">OFUS_LOCUS4631</name>
</gene>
<dbReference type="InterPro" id="IPR016024">
    <property type="entry name" value="ARM-type_fold"/>
</dbReference>
<dbReference type="Gene3D" id="1.25.10.10">
    <property type="entry name" value="Leucine-rich Repeat Variant"/>
    <property type="match status" value="4"/>
</dbReference>
<evidence type="ECO:0000256" key="1">
    <source>
        <dbReference type="ARBA" id="ARBA00022737"/>
    </source>
</evidence>
<dbReference type="InterPro" id="IPR055164">
    <property type="entry name" value="EDR1/CTR1/ARMC3-like_pept-like"/>
</dbReference>
<name>A0A8S4N9I7_OWEFU</name>
<feature type="compositionally biased region" description="Basic and acidic residues" evidence="3">
    <location>
        <begin position="306"/>
        <end position="319"/>
    </location>
</feature>
<feature type="region of interest" description="Disordered" evidence="3">
    <location>
        <begin position="288"/>
        <end position="328"/>
    </location>
</feature>
<evidence type="ECO:0000313" key="6">
    <source>
        <dbReference type="Proteomes" id="UP000749559"/>
    </source>
</evidence>
<evidence type="ECO:0000256" key="2">
    <source>
        <dbReference type="PROSITE-ProRule" id="PRU00259"/>
    </source>
</evidence>
<feature type="repeat" description="ARM" evidence="2">
    <location>
        <begin position="395"/>
        <end position="438"/>
    </location>
</feature>
<evidence type="ECO:0000259" key="4">
    <source>
        <dbReference type="Pfam" id="PF14381"/>
    </source>
</evidence>
<feature type="repeat" description="ARM" evidence="2">
    <location>
        <begin position="519"/>
        <end position="561"/>
    </location>
</feature>
<dbReference type="Pfam" id="PF14381">
    <property type="entry name" value="EDR1_CTR1_ARMC3_pept"/>
    <property type="match status" value="1"/>
</dbReference>
<dbReference type="PANTHER" id="PTHR46618:SF1">
    <property type="entry name" value="ARMADILLO REPEAT-CONTAINING PROTEIN 3"/>
    <property type="match status" value="1"/>
</dbReference>
<dbReference type="SMART" id="SM00185">
    <property type="entry name" value="ARM"/>
    <property type="match status" value="11"/>
</dbReference>
<dbReference type="Proteomes" id="UP000749559">
    <property type="component" value="Unassembled WGS sequence"/>
</dbReference>
<dbReference type="PROSITE" id="PS50176">
    <property type="entry name" value="ARM_REPEAT"/>
    <property type="match status" value="2"/>
</dbReference>
<keyword evidence="1" id="KW-0677">Repeat</keyword>